<accession>A0A941ING4</accession>
<reference evidence="1" key="1">
    <citation type="submission" date="2021-04" db="EMBL/GenBank/DDBJ databases">
        <title>Genome based classification of Actinospica acidithermotolerans sp. nov., an actinobacterium isolated from an Indonesian hot spring.</title>
        <authorList>
            <person name="Kusuma A.B."/>
            <person name="Putra K.E."/>
            <person name="Nafisah S."/>
            <person name="Loh J."/>
            <person name="Nouioui I."/>
            <person name="Goodfellow M."/>
        </authorList>
    </citation>
    <scope>NUCLEOTIDE SEQUENCE</scope>
    <source>
        <strain evidence="1">CSCA 57</strain>
    </source>
</reference>
<comment type="caution">
    <text evidence="1">The sequence shown here is derived from an EMBL/GenBank/DDBJ whole genome shotgun (WGS) entry which is preliminary data.</text>
</comment>
<proteinExistence type="predicted"/>
<sequence length="270" mass="29930">MGYDLHITRADFHFDSDLYPISRAEWTAFADTEPQLIRHTGENGGECWELLTPADGSWQMNWVGGQITIWKGGHVATQLAQIAARLGARVVGDDAEEHFPDGSEVPWHEPRPILFHRAWTVAEAAAAWQTIFERREGLSSSWYPGPDYAPHALGAFRTFADRAVATADVPGADRLSYGYGPAEGADGPVFTLRLARHLITDSDGGQAHIACRLDYPITQELAALGTFDTSWSSPAEADRSTRDDWFDAVAARPEWRLFALITPRTFDFEA</sequence>
<gene>
    <name evidence="1" type="ORF">KDL01_19050</name>
</gene>
<organism evidence="1 2">
    <name type="scientific">Actinospica durhamensis</name>
    <dbReference type="NCBI Taxonomy" id="1508375"/>
    <lineage>
        <taxon>Bacteria</taxon>
        <taxon>Bacillati</taxon>
        <taxon>Actinomycetota</taxon>
        <taxon>Actinomycetes</taxon>
        <taxon>Catenulisporales</taxon>
        <taxon>Actinospicaceae</taxon>
        <taxon>Actinospica</taxon>
    </lineage>
</organism>
<dbReference type="AlphaFoldDB" id="A0A941ING4"/>
<dbReference type="RefSeq" id="WP_212529874.1">
    <property type="nucleotide sequence ID" value="NZ_JAGSOG010000093.1"/>
</dbReference>
<keyword evidence="2" id="KW-1185">Reference proteome</keyword>
<protein>
    <submittedName>
        <fullName evidence="1">Uncharacterized protein</fullName>
    </submittedName>
</protein>
<dbReference type="EMBL" id="JAGSOG010000093">
    <property type="protein sequence ID" value="MBR7835380.1"/>
    <property type="molecule type" value="Genomic_DNA"/>
</dbReference>
<evidence type="ECO:0000313" key="1">
    <source>
        <dbReference type="EMBL" id="MBR7835380.1"/>
    </source>
</evidence>
<name>A0A941ING4_9ACTN</name>
<dbReference type="Proteomes" id="UP000675781">
    <property type="component" value="Unassembled WGS sequence"/>
</dbReference>
<evidence type="ECO:0000313" key="2">
    <source>
        <dbReference type="Proteomes" id="UP000675781"/>
    </source>
</evidence>